<organism evidence="1 2">
    <name type="scientific">Cetraspora pellucida</name>
    <dbReference type="NCBI Taxonomy" id="1433469"/>
    <lineage>
        <taxon>Eukaryota</taxon>
        <taxon>Fungi</taxon>
        <taxon>Fungi incertae sedis</taxon>
        <taxon>Mucoromycota</taxon>
        <taxon>Glomeromycotina</taxon>
        <taxon>Glomeromycetes</taxon>
        <taxon>Diversisporales</taxon>
        <taxon>Gigasporaceae</taxon>
        <taxon>Cetraspora</taxon>
    </lineage>
</organism>
<evidence type="ECO:0000313" key="1">
    <source>
        <dbReference type="EMBL" id="CAG8698907.1"/>
    </source>
</evidence>
<keyword evidence="2" id="KW-1185">Reference proteome</keyword>
<name>A0ACA9PE23_9GLOM</name>
<accession>A0ACA9PE23</accession>
<protein>
    <submittedName>
        <fullName evidence="1">8644_t:CDS:1</fullName>
    </submittedName>
</protein>
<gene>
    <name evidence="1" type="ORF">SPELUC_LOCUS11169</name>
</gene>
<proteinExistence type="predicted"/>
<sequence>MSTQNAQLKWYKGRKTLVEISSHSDIISECDNGLTAILQQSLSNKQPIYFMSNDVSDATEYIKNVSTYILHIYSTLINRQKARVDITDIKPFFDIVMPNNEPLSIFKLRLVKIISGVEKIDKLKFGIKVTHAYPIHGYHTEKKAYIHIIT</sequence>
<comment type="caution">
    <text evidence="1">The sequence shown here is derived from an EMBL/GenBank/DDBJ whole genome shotgun (WGS) entry which is preliminary data.</text>
</comment>
<dbReference type="EMBL" id="CAJVPW010022824">
    <property type="protein sequence ID" value="CAG8698907.1"/>
    <property type="molecule type" value="Genomic_DNA"/>
</dbReference>
<evidence type="ECO:0000313" key="2">
    <source>
        <dbReference type="Proteomes" id="UP000789366"/>
    </source>
</evidence>
<dbReference type="Proteomes" id="UP000789366">
    <property type="component" value="Unassembled WGS sequence"/>
</dbReference>
<reference evidence="1" key="1">
    <citation type="submission" date="2021-06" db="EMBL/GenBank/DDBJ databases">
        <authorList>
            <person name="Kallberg Y."/>
            <person name="Tangrot J."/>
            <person name="Rosling A."/>
        </authorList>
    </citation>
    <scope>NUCLEOTIDE SEQUENCE</scope>
    <source>
        <strain evidence="1">28 12/20/2015</strain>
    </source>
</reference>